<evidence type="ECO:0008006" key="4">
    <source>
        <dbReference type="Google" id="ProtNLM"/>
    </source>
</evidence>
<dbReference type="EMBL" id="LAEW01000001">
    <property type="protein sequence ID" value="KJQ45647.1"/>
    <property type="molecule type" value="Genomic_DNA"/>
</dbReference>
<comment type="caution">
    <text evidence="2">The sequence shown here is derived from an EMBL/GenBank/DDBJ whole genome shotgun (WGS) entry which is preliminary data.</text>
</comment>
<dbReference type="RefSeq" id="WP_011166513.1">
    <property type="nucleotide sequence ID" value="NZ_CP010267.1"/>
</dbReference>
<accession>A0AAE2JSZ2</accession>
<sequence length="1046" mass="121891">MKKSIKKAKPWLISLIVMFAFISGFLFFIRSYVDSSKQNYLNKIQSYIDASSYLTKSKILKSVEDLNEDYVNKKLSEQYLEQEFGKDFIWKPDKIDANLKNKVSDIYRTYFGKSIDVIEKDLKLQYRDNNKNLVDITDLKNGEFIPKNIDKITALTRSSEDFLNGFSPSLASLGLSFFQSQALENEDDLNKIKNNNILKSVVDFINNNQSLIKLLSKIFSTKNVDKSFYKDLTIKQVFNKNINLITSSFTKKTYSDNNNDYFADDISDLVISDVKNIVLQEWNKDKKNIEILDKFKTIFNKVKDYFLKFDYLKILDNLFRYVQSELYFSMYYVINEQYSNPSQLLNQKIEDKRFDPLINNKLDFSLLINGFSKVLEDKKYTTRLLDFLFKRTDKTKIYFDHKTIPQNIGTSSLILDVINLIQKTILKTNQLIKEAIEGVENYIKENMYELREKIRNTILSVLKNKVNSFSHSVHFGYIHTNEDYNKLTVQIYTNLWLTKFYYVDANIYIFGKNGLVTKIFDLFKQIGNSISTTSSDAFNFLKSVLYRDLDSNIGFKDNFEEISKLINIGHNLFSDQKMLKIDLSLGSLKQIASIKDLYGILNLPNELDTLKNLLNTFGLSSFISKVEKGVEPLQKILDLLKDFGFISDTKKFIQQFDTYIKKIIKYIPDKYQSVNMQLNYDLISNLYPNTKTNTNFISDFTTRLAEFLFPKNNKNEDDELLLPIIRLIRNDKDKKITSVEQIKKDLTNYSEKILSKDSLFKNIIDIRDLKIQLPDNLLKHLKIENIKDLTVLELLQITSKYVNQFLKNNPDKSLTFDLSSIGFILKALSASVNITYIDNKKITNKNLFKALYDDLDSFNHKNDENNKGRKEESFYNWSSIVLNLGDGIKRTIDLKQIKNDFSYSPLHLLLGIDLNKVQYIKNTIGYALATLIGGINITDPNYELANQNRKSVITIFAILNFVLQNQESILKNLEYQKAGIYYKKDSWTTKLINSNDKEIKYYLIRNLTSESEINKRVGNCFEVTLTNDNNSSYWKISNIVALDYKN</sequence>
<evidence type="ECO:0000256" key="1">
    <source>
        <dbReference type="SAM" id="Phobius"/>
    </source>
</evidence>
<gene>
    <name evidence="2" type="ORF">TS59_0349</name>
</gene>
<keyword evidence="1" id="KW-1133">Transmembrane helix</keyword>
<dbReference type="KEGG" id="mmyi:mycmycITA_00342"/>
<dbReference type="OMA" id="LFFIKSY"/>
<evidence type="ECO:0000313" key="2">
    <source>
        <dbReference type="EMBL" id="KJQ45647.1"/>
    </source>
</evidence>
<organism evidence="2 3">
    <name type="scientific">Mycoplasma mycoides subsp. mycoides</name>
    <dbReference type="NCBI Taxonomy" id="2103"/>
    <lineage>
        <taxon>Bacteria</taxon>
        <taxon>Bacillati</taxon>
        <taxon>Mycoplasmatota</taxon>
        <taxon>Mollicutes</taxon>
        <taxon>Mycoplasmataceae</taxon>
        <taxon>Mycoplasma</taxon>
    </lineage>
</organism>
<proteinExistence type="predicted"/>
<reference evidence="2 3" key="1">
    <citation type="submission" date="2015-02" db="EMBL/GenBank/DDBJ databases">
        <title>Mycoplasma mycoides subsp. mycoides strain:B237 Genome sequencing.</title>
        <authorList>
            <person name="Fischer A."/>
            <person name="Santana-Cruz I."/>
            <person name="Schieck E."/>
            <person name="Gourle H."/>
            <person name="Lambert M."/>
            <person name="Nadendla S."/>
            <person name="Miller R.A."/>
            <person name="Weber J."/>
            <person name="Bongcam-Rudloff E."/>
            <person name="Vashee S."/>
            <person name="Frey J."/>
            <person name="Jores J."/>
        </authorList>
    </citation>
    <scope>NUCLEOTIDE SEQUENCE [LARGE SCALE GENOMIC DNA]</scope>
    <source>
        <strain evidence="2 3">B237</strain>
    </source>
</reference>
<dbReference type="InterPro" id="IPR030962">
    <property type="entry name" value="Mycopla_NOT_gsn"/>
</dbReference>
<protein>
    <recommendedName>
        <fullName evidence="4">STREFT protein</fullName>
    </recommendedName>
</protein>
<feature type="transmembrane region" description="Helical" evidence="1">
    <location>
        <begin position="12"/>
        <end position="33"/>
    </location>
</feature>
<evidence type="ECO:0000313" key="3">
    <source>
        <dbReference type="Proteomes" id="UP000033624"/>
    </source>
</evidence>
<name>A0AAE2JSZ2_MYCMY</name>
<keyword evidence="1" id="KW-0812">Transmembrane</keyword>
<dbReference type="Proteomes" id="UP000033624">
    <property type="component" value="Unassembled WGS sequence"/>
</dbReference>
<dbReference type="AlphaFoldDB" id="A0AAE2JSZ2"/>
<keyword evidence="1" id="KW-0472">Membrane</keyword>
<dbReference type="NCBIfam" id="TIGR04512">
    <property type="entry name" value="Mycopla_NOT_gsn"/>
    <property type="match status" value="1"/>
</dbReference>